<evidence type="ECO:0000256" key="5">
    <source>
        <dbReference type="ARBA" id="ARBA00022989"/>
    </source>
</evidence>
<feature type="transmembrane region" description="Helical" evidence="7">
    <location>
        <begin position="78"/>
        <end position="99"/>
    </location>
</feature>
<evidence type="ECO:0000256" key="6">
    <source>
        <dbReference type="ARBA" id="ARBA00023136"/>
    </source>
</evidence>
<feature type="transmembrane region" description="Helical" evidence="7">
    <location>
        <begin position="258"/>
        <end position="284"/>
    </location>
</feature>
<evidence type="ECO:0000256" key="4">
    <source>
        <dbReference type="ARBA" id="ARBA00022692"/>
    </source>
</evidence>
<dbReference type="InterPro" id="IPR000515">
    <property type="entry name" value="MetI-like"/>
</dbReference>
<dbReference type="PANTHER" id="PTHR43163">
    <property type="entry name" value="DIPEPTIDE TRANSPORT SYSTEM PERMEASE PROTEIN DPPB-RELATED"/>
    <property type="match status" value="1"/>
</dbReference>
<dbReference type="Pfam" id="PF00528">
    <property type="entry name" value="BPD_transp_1"/>
    <property type="match status" value="1"/>
</dbReference>
<evidence type="ECO:0000256" key="1">
    <source>
        <dbReference type="ARBA" id="ARBA00004651"/>
    </source>
</evidence>
<evidence type="ECO:0000259" key="8">
    <source>
        <dbReference type="PROSITE" id="PS50928"/>
    </source>
</evidence>
<accession>A0A4R4PF50</accession>
<comment type="caution">
    <text evidence="9">The sequence shown here is derived from an EMBL/GenBank/DDBJ whole genome shotgun (WGS) entry which is preliminary data.</text>
</comment>
<keyword evidence="6 7" id="KW-0472">Membrane</keyword>
<feature type="transmembrane region" description="Helical" evidence="7">
    <location>
        <begin position="111"/>
        <end position="135"/>
    </location>
</feature>
<dbReference type="GO" id="GO:0055085">
    <property type="term" value="P:transmembrane transport"/>
    <property type="evidence" value="ECO:0007669"/>
    <property type="project" value="InterPro"/>
</dbReference>
<feature type="domain" description="ABC transmembrane type-1" evidence="8">
    <location>
        <begin position="72"/>
        <end position="281"/>
    </location>
</feature>
<comment type="subcellular location">
    <subcellularLocation>
        <location evidence="1 7">Cell membrane</location>
        <topology evidence="1 7">Multi-pass membrane protein</topology>
    </subcellularLocation>
</comment>
<dbReference type="PANTHER" id="PTHR43163:SF6">
    <property type="entry name" value="DIPEPTIDE TRANSPORT SYSTEM PERMEASE PROTEIN DPPB-RELATED"/>
    <property type="match status" value="1"/>
</dbReference>
<dbReference type="OrthoDB" id="9778910at2"/>
<dbReference type="Pfam" id="PF19300">
    <property type="entry name" value="BPD_transp_1_N"/>
    <property type="match status" value="1"/>
</dbReference>
<feature type="transmembrane region" description="Helical" evidence="7">
    <location>
        <begin position="214"/>
        <end position="238"/>
    </location>
</feature>
<dbReference type="SUPFAM" id="SSF161098">
    <property type="entry name" value="MetI-like"/>
    <property type="match status" value="1"/>
</dbReference>
<protein>
    <submittedName>
        <fullName evidence="9">ABC transporter permease</fullName>
    </submittedName>
</protein>
<dbReference type="PROSITE" id="PS50928">
    <property type="entry name" value="ABC_TM1"/>
    <property type="match status" value="1"/>
</dbReference>
<keyword evidence="5 7" id="KW-1133">Transmembrane helix</keyword>
<dbReference type="EMBL" id="SMJW01000001">
    <property type="protein sequence ID" value="TDC20439.1"/>
    <property type="molecule type" value="Genomic_DNA"/>
</dbReference>
<reference evidence="9 10" key="1">
    <citation type="submission" date="2019-03" db="EMBL/GenBank/DDBJ databases">
        <title>Draft genome sequences of novel Actinobacteria.</title>
        <authorList>
            <person name="Sahin N."/>
            <person name="Ay H."/>
            <person name="Saygin H."/>
        </authorList>
    </citation>
    <scope>NUCLEOTIDE SEQUENCE [LARGE SCALE GENOMIC DNA]</scope>
    <source>
        <strain evidence="9 10">DSM 45347</strain>
    </source>
</reference>
<keyword evidence="4 7" id="KW-0812">Transmembrane</keyword>
<evidence type="ECO:0000256" key="7">
    <source>
        <dbReference type="RuleBase" id="RU363032"/>
    </source>
</evidence>
<organism evidence="9 10">
    <name type="scientific">Actinomadura bangladeshensis</name>
    <dbReference type="NCBI Taxonomy" id="453573"/>
    <lineage>
        <taxon>Bacteria</taxon>
        <taxon>Bacillati</taxon>
        <taxon>Actinomycetota</taxon>
        <taxon>Actinomycetes</taxon>
        <taxon>Streptosporangiales</taxon>
        <taxon>Thermomonosporaceae</taxon>
        <taxon>Actinomadura</taxon>
    </lineage>
</organism>
<dbReference type="AlphaFoldDB" id="A0A4R4PF50"/>
<dbReference type="CDD" id="cd06261">
    <property type="entry name" value="TM_PBP2"/>
    <property type="match status" value="1"/>
</dbReference>
<evidence type="ECO:0000313" key="10">
    <source>
        <dbReference type="Proteomes" id="UP000295431"/>
    </source>
</evidence>
<feature type="transmembrane region" description="Helical" evidence="7">
    <location>
        <begin position="155"/>
        <end position="177"/>
    </location>
</feature>
<keyword evidence="2 7" id="KW-0813">Transport</keyword>
<gene>
    <name evidence="9" type="ORF">E1284_00435</name>
</gene>
<dbReference type="InterPro" id="IPR035906">
    <property type="entry name" value="MetI-like_sf"/>
</dbReference>
<evidence type="ECO:0000313" key="9">
    <source>
        <dbReference type="EMBL" id="TDC20439.1"/>
    </source>
</evidence>
<dbReference type="GO" id="GO:0005886">
    <property type="term" value="C:plasma membrane"/>
    <property type="evidence" value="ECO:0007669"/>
    <property type="project" value="UniProtKB-SubCell"/>
</dbReference>
<dbReference type="Gene3D" id="1.10.3720.10">
    <property type="entry name" value="MetI-like"/>
    <property type="match status" value="1"/>
</dbReference>
<dbReference type="Proteomes" id="UP000295431">
    <property type="component" value="Unassembled WGS sequence"/>
</dbReference>
<evidence type="ECO:0000256" key="2">
    <source>
        <dbReference type="ARBA" id="ARBA00022448"/>
    </source>
</evidence>
<comment type="similarity">
    <text evidence="7">Belongs to the binding-protein-dependent transport system permease family.</text>
</comment>
<dbReference type="InterPro" id="IPR045621">
    <property type="entry name" value="BPD_transp_1_N"/>
</dbReference>
<name>A0A4R4PF50_9ACTN</name>
<sequence length="293" mass="31614">MLLVDLTPGDPAATILGESATPEQIADLRQQLGLDRPLLVRYGEWIANIAQGDFGHSIRSQQPVLDAIVERVPVTLELAILAQLMAFVVVIPLALYTAYRAGRRADRLVNVVTSGLVSMPPFLTALLLVFVFALTLRAFPATGWVRIGDDPFANLRFAFLPALALALTELAVLTRVLRSDLIATLQEDFILSAKAKGLPTWYVLLRHALRPSSFSLVTLAGLSLGRLIGGAVIVETLFALPGIGQLLVNSILAKDVVVVQGVVVFVALVYVALNVLTDIFYTILDPRTRVTGA</sequence>
<proteinExistence type="inferred from homology"/>
<keyword evidence="3" id="KW-1003">Cell membrane</keyword>
<keyword evidence="10" id="KW-1185">Reference proteome</keyword>
<evidence type="ECO:0000256" key="3">
    <source>
        <dbReference type="ARBA" id="ARBA00022475"/>
    </source>
</evidence>